<dbReference type="Proteomes" id="UP000613160">
    <property type="component" value="Unassembled WGS sequence"/>
</dbReference>
<dbReference type="GO" id="GO:0022857">
    <property type="term" value="F:transmembrane transporter activity"/>
    <property type="evidence" value="ECO:0007669"/>
    <property type="project" value="InterPro"/>
</dbReference>
<dbReference type="RefSeq" id="WP_188854561.1">
    <property type="nucleotide sequence ID" value="NZ_BMJJ01000012.1"/>
</dbReference>
<dbReference type="GO" id="GO:0005524">
    <property type="term" value="F:ATP binding"/>
    <property type="evidence" value="ECO:0007669"/>
    <property type="project" value="UniProtKB-KW"/>
</dbReference>
<keyword evidence="4 6" id="KW-0067">ATP-binding</keyword>
<evidence type="ECO:0000259" key="5">
    <source>
        <dbReference type="PROSITE" id="PS50893"/>
    </source>
</evidence>
<dbReference type="FunFam" id="3.40.50.300:FF:000425">
    <property type="entry name" value="Probable ABC transporter, ATP-binding subunit"/>
    <property type="match status" value="1"/>
</dbReference>
<dbReference type="EMBL" id="BMJJ01000012">
    <property type="protein sequence ID" value="GGD35909.1"/>
    <property type="molecule type" value="Genomic_DNA"/>
</dbReference>
<protein>
    <submittedName>
        <fullName evidence="6">ABC transporter ATP-binding protein</fullName>
    </submittedName>
</protein>
<sequence>MPATPEEADVEAIGIDKSFGTYPALKDVSLTIRDGEFLTLLGPSGSGKTTFLMILAGFEAPSAGRLMRGGRDITGISAEERAFGMVFQGYALFPHMTVAENIAFPLKVRGRPRAEIAERVSRMIDRVDLEAHRNKLPAKLSGGQQQRVALSRALVFEPSLLLLDEPFSALDKHLRGLMQEEVRRLHQELGTTFVFVTHDQSEALSLSSRVAIFDHGRLLQVGTPQAVYEKPENRFVAEFLGEINFLPLTAVDHADASASGRFEDVRLCAPPHEVAGPNAILAVRPEHLKLANGVHSDADNVLAARVTSATYLGPATRLALTTAGGTPLTITLPTEHAGEAALREGGDIRVSWPKHKGFLLPPNS</sequence>
<keyword evidence="7" id="KW-1185">Reference proteome</keyword>
<reference evidence="6" key="1">
    <citation type="journal article" date="2014" name="Int. J. Syst. Evol. Microbiol.">
        <title>Complete genome sequence of Corynebacterium casei LMG S-19264T (=DSM 44701T), isolated from a smear-ripened cheese.</title>
        <authorList>
            <consortium name="US DOE Joint Genome Institute (JGI-PGF)"/>
            <person name="Walter F."/>
            <person name="Albersmeier A."/>
            <person name="Kalinowski J."/>
            <person name="Ruckert C."/>
        </authorList>
    </citation>
    <scope>NUCLEOTIDE SEQUENCE</scope>
    <source>
        <strain evidence="6">CGMCC 1.15493</strain>
    </source>
</reference>
<dbReference type="PANTHER" id="PTHR42781">
    <property type="entry name" value="SPERMIDINE/PUTRESCINE IMPORT ATP-BINDING PROTEIN POTA"/>
    <property type="match status" value="1"/>
</dbReference>
<feature type="domain" description="ABC transporter" evidence="5">
    <location>
        <begin position="10"/>
        <end position="240"/>
    </location>
</feature>
<dbReference type="SUPFAM" id="SSF50331">
    <property type="entry name" value="MOP-like"/>
    <property type="match status" value="1"/>
</dbReference>
<organism evidence="6 7">
    <name type="scientific">Aureimonas glaciei</name>
    <dbReference type="NCBI Taxonomy" id="1776957"/>
    <lineage>
        <taxon>Bacteria</taxon>
        <taxon>Pseudomonadati</taxon>
        <taxon>Pseudomonadota</taxon>
        <taxon>Alphaproteobacteria</taxon>
        <taxon>Hyphomicrobiales</taxon>
        <taxon>Aurantimonadaceae</taxon>
        <taxon>Aureimonas</taxon>
    </lineage>
</organism>
<evidence type="ECO:0000313" key="6">
    <source>
        <dbReference type="EMBL" id="GGD35909.1"/>
    </source>
</evidence>
<accession>A0A916Y9L1</accession>
<gene>
    <name evidence="6" type="ORF">GCM10011335_43620</name>
</gene>
<dbReference type="InterPro" id="IPR013611">
    <property type="entry name" value="Transp-assoc_OB_typ2"/>
</dbReference>
<dbReference type="SMART" id="SM00382">
    <property type="entry name" value="AAA"/>
    <property type="match status" value="1"/>
</dbReference>
<dbReference type="InterPro" id="IPR017871">
    <property type="entry name" value="ABC_transporter-like_CS"/>
</dbReference>
<comment type="similarity">
    <text evidence="1">Belongs to the ABC transporter superfamily.</text>
</comment>
<comment type="caution">
    <text evidence="6">The sequence shown here is derived from an EMBL/GenBank/DDBJ whole genome shotgun (WGS) entry which is preliminary data.</text>
</comment>
<dbReference type="InterPro" id="IPR050093">
    <property type="entry name" value="ABC_SmlMolc_Importer"/>
</dbReference>
<evidence type="ECO:0000256" key="4">
    <source>
        <dbReference type="ARBA" id="ARBA00022840"/>
    </source>
</evidence>
<dbReference type="Pfam" id="PF00005">
    <property type="entry name" value="ABC_tran"/>
    <property type="match status" value="1"/>
</dbReference>
<evidence type="ECO:0000256" key="3">
    <source>
        <dbReference type="ARBA" id="ARBA00022741"/>
    </source>
</evidence>
<dbReference type="Gene3D" id="2.40.50.100">
    <property type="match status" value="1"/>
</dbReference>
<dbReference type="PANTHER" id="PTHR42781:SF4">
    <property type="entry name" value="SPERMIDINE_PUTRESCINE IMPORT ATP-BINDING PROTEIN POTA"/>
    <property type="match status" value="1"/>
</dbReference>
<name>A0A916Y9L1_9HYPH</name>
<dbReference type="InterPro" id="IPR008995">
    <property type="entry name" value="Mo/tungstate-bd_C_term_dom"/>
</dbReference>
<evidence type="ECO:0000256" key="1">
    <source>
        <dbReference type="ARBA" id="ARBA00005417"/>
    </source>
</evidence>
<dbReference type="AlphaFoldDB" id="A0A916Y9L1"/>
<dbReference type="GO" id="GO:0043190">
    <property type="term" value="C:ATP-binding cassette (ABC) transporter complex"/>
    <property type="evidence" value="ECO:0007669"/>
    <property type="project" value="InterPro"/>
</dbReference>
<keyword evidence="2" id="KW-0813">Transport</keyword>
<dbReference type="PROSITE" id="PS00211">
    <property type="entry name" value="ABC_TRANSPORTER_1"/>
    <property type="match status" value="1"/>
</dbReference>
<keyword evidence="3" id="KW-0547">Nucleotide-binding</keyword>
<dbReference type="InterPro" id="IPR027417">
    <property type="entry name" value="P-loop_NTPase"/>
</dbReference>
<dbReference type="PROSITE" id="PS50893">
    <property type="entry name" value="ABC_TRANSPORTER_2"/>
    <property type="match status" value="1"/>
</dbReference>
<proteinExistence type="inferred from homology"/>
<dbReference type="InterPro" id="IPR003593">
    <property type="entry name" value="AAA+_ATPase"/>
</dbReference>
<reference evidence="6" key="2">
    <citation type="submission" date="2020-09" db="EMBL/GenBank/DDBJ databases">
        <authorList>
            <person name="Sun Q."/>
            <person name="Zhou Y."/>
        </authorList>
    </citation>
    <scope>NUCLEOTIDE SEQUENCE</scope>
    <source>
        <strain evidence="6">CGMCC 1.15493</strain>
    </source>
</reference>
<dbReference type="GO" id="GO:0015697">
    <property type="term" value="P:quaternary ammonium group transport"/>
    <property type="evidence" value="ECO:0007669"/>
    <property type="project" value="UniProtKB-ARBA"/>
</dbReference>
<dbReference type="GO" id="GO:0016887">
    <property type="term" value="F:ATP hydrolysis activity"/>
    <property type="evidence" value="ECO:0007669"/>
    <property type="project" value="InterPro"/>
</dbReference>
<evidence type="ECO:0000313" key="7">
    <source>
        <dbReference type="Proteomes" id="UP000613160"/>
    </source>
</evidence>
<dbReference type="SUPFAM" id="SSF52540">
    <property type="entry name" value="P-loop containing nucleoside triphosphate hydrolases"/>
    <property type="match status" value="1"/>
</dbReference>
<dbReference type="Pfam" id="PF08402">
    <property type="entry name" value="TOBE_2"/>
    <property type="match status" value="1"/>
</dbReference>
<dbReference type="InterPro" id="IPR003439">
    <property type="entry name" value="ABC_transporter-like_ATP-bd"/>
</dbReference>
<dbReference type="Gene3D" id="3.40.50.300">
    <property type="entry name" value="P-loop containing nucleotide triphosphate hydrolases"/>
    <property type="match status" value="1"/>
</dbReference>
<evidence type="ECO:0000256" key="2">
    <source>
        <dbReference type="ARBA" id="ARBA00022448"/>
    </source>
</evidence>